<evidence type="ECO:0000313" key="3">
    <source>
        <dbReference type="Proteomes" id="UP000269542"/>
    </source>
</evidence>
<keyword evidence="1" id="KW-1133">Transmembrane helix</keyword>
<protein>
    <submittedName>
        <fullName evidence="2">Uncharacterized protein</fullName>
    </submittedName>
</protein>
<dbReference type="KEGG" id="tbw:NCTC13354_01047"/>
<dbReference type="RefSeq" id="WP_126416457.1">
    <property type="nucleotide sequence ID" value="NZ_LR134476.1"/>
</dbReference>
<feature type="transmembrane region" description="Helical" evidence="1">
    <location>
        <begin position="551"/>
        <end position="570"/>
    </location>
</feature>
<keyword evidence="3" id="KW-1185">Reference proteome</keyword>
<proteinExistence type="predicted"/>
<name>A0A448PEG2_9ACTO</name>
<dbReference type="Proteomes" id="UP000269542">
    <property type="component" value="Chromosome"/>
</dbReference>
<keyword evidence="1" id="KW-0812">Transmembrane</keyword>
<organism evidence="2 3">
    <name type="scientific">Trueperella bialowiezensis</name>
    <dbReference type="NCBI Taxonomy" id="312285"/>
    <lineage>
        <taxon>Bacteria</taxon>
        <taxon>Bacillati</taxon>
        <taxon>Actinomycetota</taxon>
        <taxon>Actinomycetes</taxon>
        <taxon>Actinomycetales</taxon>
        <taxon>Actinomycetaceae</taxon>
        <taxon>Trueperella</taxon>
    </lineage>
</organism>
<sequence>MIGLAVALAMNAQSLTIIDTDGPTLDPGEDLTITVEYRNHSSQPVNLEGFELYAQAGTAISPTSVYSWMSDVTTSWHIADADGTYTVPARDTLTTTITIPREELPWDSGPRGIEVRAVGSTASDRTMITVAPDDVVPYPATVVVPVTSSHQSPINELLWQEEPTASQAESLADYPGLTLLVDPMLKTNKPTHAQRLALPPYDADIAALVDAGRADQIPEGDDVFLPAGLPSLESLEVAASKGLHVLIPDAVYPPARQLTYTPSAVTTLPDQHTPAIATHSVIGSAINGKFVAEPGDAELDLDALDRRQVTVALSAVHQRQRPNDPRPIVVALERGATDEQFAAAQELLSIPWVEPVGLTEISAGEPAPVERVFIDRSEPGPLTADALNKIDAELAKFDALSSIFPDGDNLSAKAREQASFLTGARWREDSVGLNKQISQIAPTPDQLSAISVTTSSPINMISESSELPIPVTNGFNQPAKVTVHLDTPDNRLVATEAVEAELPPGTTTVSIPVEAHGSGNIDAKVYVTNSAGDLVGSPDTLHVRVRADWESTGTVIIASLIGLIFVVGVVKSIRDGRRSEPIEPDDFVAATKRS</sequence>
<gene>
    <name evidence="2" type="ORF">NCTC13354_01047</name>
</gene>
<evidence type="ECO:0000256" key="1">
    <source>
        <dbReference type="SAM" id="Phobius"/>
    </source>
</evidence>
<dbReference type="Pfam" id="PF19516">
    <property type="entry name" value="DUF6049"/>
    <property type="match status" value="2"/>
</dbReference>
<dbReference type="OrthoDB" id="3267347at2"/>
<dbReference type="AlphaFoldDB" id="A0A448PEG2"/>
<dbReference type="EMBL" id="LR134476">
    <property type="protein sequence ID" value="VEI13335.1"/>
    <property type="molecule type" value="Genomic_DNA"/>
</dbReference>
<keyword evidence="1" id="KW-0472">Membrane</keyword>
<evidence type="ECO:0000313" key="2">
    <source>
        <dbReference type="EMBL" id="VEI13335.1"/>
    </source>
</evidence>
<accession>A0A448PEG2</accession>
<reference evidence="2 3" key="1">
    <citation type="submission" date="2018-12" db="EMBL/GenBank/DDBJ databases">
        <authorList>
            <consortium name="Pathogen Informatics"/>
        </authorList>
    </citation>
    <scope>NUCLEOTIDE SEQUENCE [LARGE SCALE GENOMIC DNA]</scope>
    <source>
        <strain evidence="2 3">NCTC13354</strain>
    </source>
</reference>
<dbReference type="InterPro" id="IPR046112">
    <property type="entry name" value="DUF6049"/>
</dbReference>